<evidence type="ECO:0000256" key="4">
    <source>
        <dbReference type="ARBA" id="ARBA00022801"/>
    </source>
</evidence>
<evidence type="ECO:0000256" key="1">
    <source>
        <dbReference type="ARBA" id="ARBA00001936"/>
    </source>
</evidence>
<keyword evidence="5" id="KW-0460">Magnesium</keyword>
<dbReference type="Gene3D" id="3.90.79.10">
    <property type="entry name" value="Nucleoside Triphosphate Pyrophosphohydrolase"/>
    <property type="match status" value="1"/>
</dbReference>
<keyword evidence="6" id="KW-0464">Manganese</keyword>
<feature type="region of interest" description="Disordered" evidence="7">
    <location>
        <begin position="1"/>
        <end position="21"/>
    </location>
</feature>
<evidence type="ECO:0000256" key="2">
    <source>
        <dbReference type="ARBA" id="ARBA00001946"/>
    </source>
</evidence>
<feature type="domain" description="Nudix hydrolase" evidence="8">
    <location>
        <begin position="18"/>
        <end position="110"/>
    </location>
</feature>
<evidence type="ECO:0000259" key="8">
    <source>
        <dbReference type="PROSITE" id="PS51462"/>
    </source>
</evidence>
<comment type="cofactor">
    <cofactor evidence="1">
        <name>Mn(2+)</name>
        <dbReference type="ChEBI" id="CHEBI:29035"/>
    </cofactor>
</comment>
<evidence type="ECO:0000256" key="6">
    <source>
        <dbReference type="ARBA" id="ARBA00023211"/>
    </source>
</evidence>
<comment type="cofactor">
    <cofactor evidence="2">
        <name>Mg(2+)</name>
        <dbReference type="ChEBI" id="CHEBI:18420"/>
    </cofactor>
</comment>
<dbReference type="PANTHER" id="PTHR12318:SF0">
    <property type="entry name" value="ACYL-COENZYME A DIPHOSPHATASE NUDT19"/>
    <property type="match status" value="1"/>
</dbReference>
<name>A0A383CD09_9ZZZZ</name>
<dbReference type="SUPFAM" id="SSF55811">
    <property type="entry name" value="Nudix"/>
    <property type="match status" value="1"/>
</dbReference>
<dbReference type="InterPro" id="IPR000086">
    <property type="entry name" value="NUDIX_hydrolase_dom"/>
</dbReference>
<proteinExistence type="predicted"/>
<accession>A0A383CD09</accession>
<dbReference type="InterPro" id="IPR015797">
    <property type="entry name" value="NUDIX_hydrolase-like_dom_sf"/>
</dbReference>
<organism evidence="9">
    <name type="scientific">marine metagenome</name>
    <dbReference type="NCBI Taxonomy" id="408172"/>
    <lineage>
        <taxon>unclassified sequences</taxon>
        <taxon>metagenomes</taxon>
        <taxon>ecological metagenomes</taxon>
    </lineage>
</organism>
<feature type="non-terminal residue" evidence="9">
    <location>
        <position position="110"/>
    </location>
</feature>
<sequence>MKKTKAGRPYTRPKKAARPRDAASLVIYRQHEGVTEVLMGRRTSRHRFMPNIFVFPGGRVDVADRDVNLACDLAKPVARKLENKWSARMARALAVAAIRETFEETGLIIG</sequence>
<reference evidence="9" key="1">
    <citation type="submission" date="2018-05" db="EMBL/GenBank/DDBJ databases">
        <authorList>
            <person name="Lanie J.A."/>
            <person name="Ng W.-L."/>
            <person name="Kazmierczak K.M."/>
            <person name="Andrzejewski T.M."/>
            <person name="Davidsen T.M."/>
            <person name="Wayne K.J."/>
            <person name="Tettelin H."/>
            <person name="Glass J.I."/>
            <person name="Rusch D."/>
            <person name="Podicherti R."/>
            <person name="Tsui H.-C.T."/>
            <person name="Winkler M.E."/>
        </authorList>
    </citation>
    <scope>NUCLEOTIDE SEQUENCE</scope>
</reference>
<dbReference type="EMBL" id="UINC01207466">
    <property type="protein sequence ID" value="SVE29555.1"/>
    <property type="molecule type" value="Genomic_DNA"/>
</dbReference>
<evidence type="ECO:0000256" key="5">
    <source>
        <dbReference type="ARBA" id="ARBA00022842"/>
    </source>
</evidence>
<dbReference type="GO" id="GO:0016818">
    <property type="term" value="F:hydrolase activity, acting on acid anhydrides, in phosphorus-containing anhydrides"/>
    <property type="evidence" value="ECO:0007669"/>
    <property type="project" value="InterPro"/>
</dbReference>
<dbReference type="PANTHER" id="PTHR12318">
    <property type="entry name" value="TESTOSTERONE-REGULATED PROTEIN RP2"/>
    <property type="match status" value="1"/>
</dbReference>
<dbReference type="PROSITE" id="PS51462">
    <property type="entry name" value="NUDIX"/>
    <property type="match status" value="1"/>
</dbReference>
<dbReference type="InterPro" id="IPR039121">
    <property type="entry name" value="NUDT19"/>
</dbReference>
<keyword evidence="3" id="KW-0479">Metal-binding</keyword>
<gene>
    <name evidence="9" type="ORF">METZ01_LOCUS482409</name>
</gene>
<dbReference type="GO" id="GO:0046872">
    <property type="term" value="F:metal ion binding"/>
    <property type="evidence" value="ECO:0007669"/>
    <property type="project" value="UniProtKB-KW"/>
</dbReference>
<protein>
    <recommendedName>
        <fullName evidence="8">Nudix hydrolase domain-containing protein</fullName>
    </recommendedName>
</protein>
<evidence type="ECO:0000256" key="3">
    <source>
        <dbReference type="ARBA" id="ARBA00022723"/>
    </source>
</evidence>
<evidence type="ECO:0000313" key="9">
    <source>
        <dbReference type="EMBL" id="SVE29555.1"/>
    </source>
</evidence>
<keyword evidence="4" id="KW-0378">Hydrolase</keyword>
<feature type="compositionally biased region" description="Basic residues" evidence="7">
    <location>
        <begin position="1"/>
        <end position="17"/>
    </location>
</feature>
<dbReference type="AlphaFoldDB" id="A0A383CD09"/>
<evidence type="ECO:0000256" key="7">
    <source>
        <dbReference type="SAM" id="MobiDB-lite"/>
    </source>
</evidence>